<dbReference type="GO" id="GO:0032040">
    <property type="term" value="C:small-subunit processome"/>
    <property type="evidence" value="ECO:0007669"/>
    <property type="project" value="TreeGrafter"/>
</dbReference>
<dbReference type="OrthoDB" id="412781at2759"/>
<dbReference type="SMART" id="SM00386">
    <property type="entry name" value="HAT"/>
    <property type="match status" value="4"/>
</dbReference>
<keyword evidence="4" id="KW-1185">Reference proteome</keyword>
<organism evidence="3 4">
    <name type="scientific">Varroa destructor</name>
    <name type="common">Honeybee mite</name>
    <dbReference type="NCBI Taxonomy" id="109461"/>
    <lineage>
        <taxon>Eukaryota</taxon>
        <taxon>Metazoa</taxon>
        <taxon>Ecdysozoa</taxon>
        <taxon>Arthropoda</taxon>
        <taxon>Chelicerata</taxon>
        <taxon>Arachnida</taxon>
        <taxon>Acari</taxon>
        <taxon>Parasitiformes</taxon>
        <taxon>Mesostigmata</taxon>
        <taxon>Gamasina</taxon>
        <taxon>Dermanyssoidea</taxon>
        <taxon>Varroidae</taxon>
        <taxon>Varroa</taxon>
    </lineage>
</organism>
<evidence type="ECO:0000313" key="4">
    <source>
        <dbReference type="Proteomes" id="UP000594260"/>
    </source>
</evidence>
<dbReference type="KEGG" id="vde:111254989"/>
<evidence type="ECO:0000313" key="3">
    <source>
        <dbReference type="EnsemblMetazoa" id="XP_022672272"/>
    </source>
</evidence>
<sequence>MAEQALTKATQGLPVHSSTVSFSTQAATENTKNKRTSNMNCSTHNYNNGNNVTSQRHRRPRVRLQKSRLLDVESNLRLLMLKGLVARKSDAAILATAPRELLRPITMELYKSLSSFEKAEFRRGCRKMVDGKVKIDKNKLCKVIKHKEKLRLDRLQDFVFSRRQQREDVAVETAALATDPSVPGHLLRLGSIANKRAKLALDGKMKAFSYVAKVEGLEDDLRRKRKRSSDAIIYSGDEAPETYALHKPKGGLPEQMPVIVMPQVIREVINNTKAEENIKTVISELKPTYTFFLERCKLLIGDKKKATIKRRCENEGFLVDIDGKICALHITQLFTKLEDFAQPLEWFADKQELNVFIRDVLELEHCPFLSRVKGLSGNLIASATLVPPDQWIIKVPPGMFTVYTCPPSSAQSTTDRIELVAAPAIIGRMPYQLFDDIVLRYSHLIKFGIAINVYAHRSERTLTKFIDFTGSRIRKEECFSVPSRGQVVPLVRINISKHLLPCKSRFTGWKMMLPLTEAHDDFDEVDRHQDLIPTLGVVMAVNQKKQTAIVSTRPSRIRAATKNTTLYGLLANNVGVGKPKDPGVISARLLHGKKGSFFRGFLVKRLTNVDKQNVILKVFLGMDFLWPIWGHFEDAATNMLVRRLPNFSVIRIQLLEDEFHTKEGVRVCLASENDNENTELFQAGPHKASLRYKQLENFNYQTEFKDKCDSDEDDRQTRQKAFILDGTDDEGFDWNYDAQPNLTLLAQQVTAKNDRSSTCESSDEGDEKDNTRKTLSTKRTKADREEERRRKENQMQDQEKKRIRQALGQHVAEEDSPQTAEEFERKVMASPNDSSLWIRLIALHLKQLEVDKARQVSKRALKTIHGSEQDKLNIWLALLNLENLYGSQESLDDAFREAVKHNEPLKVHLHLAKIYASSHKPNQAREAFEVLLKKFKPYKEVWIEFGMWLFETGQLQEARQLLKKSFSSLSDKEQIDVIRRFASMEFSHGEHEVGKSLMDNLLLSYPKRIDLWNVYIDQLVKLQDFDSVRVNRLSNARCHECQSMEEAFALQRRGMRVMLQGQRPSFPPLVVSKPRWFPYAVDLGRSENSDKGTNSISFSLLNFRFVR</sequence>
<reference evidence="3" key="1">
    <citation type="submission" date="2021-01" db="UniProtKB">
        <authorList>
            <consortium name="EnsemblMetazoa"/>
        </authorList>
    </citation>
    <scope>IDENTIFICATION</scope>
</reference>
<feature type="compositionally biased region" description="Polar residues" evidence="2">
    <location>
        <begin position="16"/>
        <end position="54"/>
    </location>
</feature>
<dbReference type="InParanoid" id="A0A7M7L193"/>
<name>A0A7M7L193_VARDE</name>
<dbReference type="Gene3D" id="1.25.40.10">
    <property type="entry name" value="Tetratricopeptide repeat domain"/>
    <property type="match status" value="1"/>
</dbReference>
<dbReference type="GO" id="GO:0003723">
    <property type="term" value="F:RNA binding"/>
    <property type="evidence" value="ECO:0007669"/>
    <property type="project" value="TreeGrafter"/>
</dbReference>
<dbReference type="SUPFAM" id="SSF48452">
    <property type="entry name" value="TPR-like"/>
    <property type="match status" value="2"/>
</dbReference>
<dbReference type="Proteomes" id="UP000594260">
    <property type="component" value="Unplaced"/>
</dbReference>
<feature type="region of interest" description="Disordered" evidence="2">
    <location>
        <begin position="1"/>
        <end position="60"/>
    </location>
</feature>
<evidence type="ECO:0000256" key="2">
    <source>
        <dbReference type="SAM" id="MobiDB-lite"/>
    </source>
</evidence>
<dbReference type="RefSeq" id="XP_022672272.1">
    <property type="nucleotide sequence ID" value="XM_022816537.1"/>
</dbReference>
<protein>
    <submittedName>
        <fullName evidence="3">Uncharacterized protein</fullName>
    </submittedName>
</protein>
<proteinExistence type="predicted"/>
<evidence type="ECO:0000256" key="1">
    <source>
        <dbReference type="ARBA" id="ARBA00022552"/>
    </source>
</evidence>
<feature type="region of interest" description="Disordered" evidence="2">
    <location>
        <begin position="749"/>
        <end position="820"/>
    </location>
</feature>
<dbReference type="PANTHER" id="PTHR23270:SF10">
    <property type="entry name" value="PROTEIN RRP5 HOMOLOG"/>
    <property type="match status" value="1"/>
</dbReference>
<dbReference type="AlphaFoldDB" id="A0A7M7L193"/>
<accession>A0A7M7L193</accession>
<dbReference type="PANTHER" id="PTHR23270">
    <property type="entry name" value="PROGRAMMED CELL DEATH PROTEIN 11 PRE-RRNA PROCESSING PROTEIN RRP5"/>
    <property type="match status" value="1"/>
</dbReference>
<dbReference type="InterPro" id="IPR003107">
    <property type="entry name" value="HAT"/>
</dbReference>
<dbReference type="InterPro" id="IPR045209">
    <property type="entry name" value="Rrp5"/>
</dbReference>
<dbReference type="GeneID" id="111254989"/>
<dbReference type="GO" id="GO:0006364">
    <property type="term" value="P:rRNA processing"/>
    <property type="evidence" value="ECO:0007669"/>
    <property type="project" value="UniProtKB-KW"/>
</dbReference>
<dbReference type="EnsemblMetazoa" id="XM_022816537">
    <property type="protein sequence ID" value="XP_022672272"/>
    <property type="gene ID" value="LOC111254989"/>
</dbReference>
<keyword evidence="1" id="KW-0698">rRNA processing</keyword>
<feature type="compositionally biased region" description="Basic and acidic residues" evidence="2">
    <location>
        <begin position="780"/>
        <end position="800"/>
    </location>
</feature>
<dbReference type="InterPro" id="IPR011990">
    <property type="entry name" value="TPR-like_helical_dom_sf"/>
</dbReference>